<sequence length="321" mass="35299">MSRGTVVISLDAELGWGFHDHESLPTERVAGARGAWRFLVDLFEEHEIPATWAVVGHLFLAECDGVHADHPAGPEWFARDPGARYDAGGTVDPNGEPDSRSHWFGRDLIDAIRGGDVDHEIASHTFSHVEFGKSDTSREVAAAELRRSVAAAAERGVELESIVFPRNRVGHRALLRDHGFSCYRGRAPNRWYDGRPLRRPGKLATYALGAAGPPIVEPTVDEYGLVNVPASLYLYAFDGAARDAIEALSEDPVGRQVRLGLERLRDRNRGVFHLWLHPNNVVTARDRERLARIVSTIASYRDEYGIGVDTVSGVAAAEGAR</sequence>
<dbReference type="EMBL" id="FNBO01000003">
    <property type="protein sequence ID" value="SDF26820.1"/>
    <property type="molecule type" value="Genomic_DNA"/>
</dbReference>
<reference evidence="1 2" key="1">
    <citation type="submission" date="2016-10" db="EMBL/GenBank/DDBJ databases">
        <authorList>
            <person name="Varghese N."/>
            <person name="Submissions S."/>
        </authorList>
    </citation>
    <scope>NUCLEOTIDE SEQUENCE [LARGE SCALE GENOMIC DNA]</scope>
    <source>
        <strain evidence="1 2">CGMCC 1.3527</strain>
    </source>
</reference>
<dbReference type="GO" id="GO:0005975">
    <property type="term" value="P:carbohydrate metabolic process"/>
    <property type="evidence" value="ECO:0007669"/>
    <property type="project" value="InterPro"/>
</dbReference>
<proteinExistence type="predicted"/>
<dbReference type="SUPFAM" id="SSF88713">
    <property type="entry name" value="Glycoside hydrolase/deacetylase"/>
    <property type="match status" value="1"/>
</dbReference>
<evidence type="ECO:0000313" key="1">
    <source>
        <dbReference type="EMBL" id="SDF26820.1"/>
    </source>
</evidence>
<dbReference type="RefSeq" id="WP_149797915.1">
    <property type="nucleotide sequence ID" value="NZ_FNBO01000003.1"/>
</dbReference>
<dbReference type="Gene3D" id="3.20.20.370">
    <property type="entry name" value="Glycoside hydrolase/deacetylase"/>
    <property type="match status" value="1"/>
</dbReference>
<dbReference type="Proteomes" id="UP000324020">
    <property type="component" value="Unassembled WGS sequence"/>
</dbReference>
<dbReference type="OrthoDB" id="10436at2157"/>
<accession>A0A1G7JPE2</accession>
<evidence type="ECO:0000313" key="2">
    <source>
        <dbReference type="Proteomes" id="UP000324020"/>
    </source>
</evidence>
<name>A0A1G7JPE2_9EURY</name>
<keyword evidence="2" id="KW-1185">Reference proteome</keyword>
<protein>
    <submittedName>
        <fullName evidence="1">Polysaccharide deacetylase</fullName>
    </submittedName>
</protein>
<organism evidence="1 2">
    <name type="scientific">Halorubrum xinjiangense</name>
    <dbReference type="NCBI Taxonomy" id="261291"/>
    <lineage>
        <taxon>Archaea</taxon>
        <taxon>Methanobacteriati</taxon>
        <taxon>Methanobacteriota</taxon>
        <taxon>Stenosarchaea group</taxon>
        <taxon>Halobacteria</taxon>
        <taxon>Halobacteriales</taxon>
        <taxon>Haloferacaceae</taxon>
        <taxon>Halorubrum</taxon>
    </lineage>
</organism>
<dbReference type="AlphaFoldDB" id="A0A1G7JPE2"/>
<gene>
    <name evidence="1" type="ORF">SAMN04488067_10340</name>
</gene>
<dbReference type="InterPro" id="IPR011330">
    <property type="entry name" value="Glyco_hydro/deAcase_b/a-brl"/>
</dbReference>